<dbReference type="AlphaFoldDB" id="A0A0J7BGG7"/>
<dbReference type="Proteomes" id="UP000054565">
    <property type="component" value="Unassembled WGS sequence"/>
</dbReference>
<dbReference type="EMBL" id="DS028099">
    <property type="protein sequence ID" value="KMP09357.1"/>
    <property type="molecule type" value="Genomic_DNA"/>
</dbReference>
<evidence type="ECO:0000313" key="2">
    <source>
        <dbReference type="Proteomes" id="UP000054565"/>
    </source>
</evidence>
<sequence>MSTYLIKELGFRGTFNPMMSTESLELLPDIGWASAIPFRLADVNMDIQGSSLYFTDLAYRDEPPSAAMSSSSAT</sequence>
<accession>A0A0J7BGG7</accession>
<proteinExistence type="predicted"/>
<gene>
    <name evidence="1" type="ORF">CIRG_09527</name>
</gene>
<evidence type="ECO:0000313" key="1">
    <source>
        <dbReference type="EMBL" id="KMP09357.1"/>
    </source>
</evidence>
<organism evidence="1 2">
    <name type="scientific">Coccidioides immitis RMSCC 2394</name>
    <dbReference type="NCBI Taxonomy" id="404692"/>
    <lineage>
        <taxon>Eukaryota</taxon>
        <taxon>Fungi</taxon>
        <taxon>Dikarya</taxon>
        <taxon>Ascomycota</taxon>
        <taxon>Pezizomycotina</taxon>
        <taxon>Eurotiomycetes</taxon>
        <taxon>Eurotiomycetidae</taxon>
        <taxon>Onygenales</taxon>
        <taxon>Onygenaceae</taxon>
        <taxon>Coccidioides</taxon>
    </lineage>
</organism>
<protein>
    <submittedName>
        <fullName evidence="1">Uncharacterized protein</fullName>
    </submittedName>
</protein>
<name>A0A0J7BGG7_COCIT</name>
<reference evidence="2" key="1">
    <citation type="journal article" date="2010" name="Genome Res.">
        <title>Population genomic sequencing of Coccidioides fungi reveals recent hybridization and transposon control.</title>
        <authorList>
            <person name="Neafsey D.E."/>
            <person name="Barker B.M."/>
            <person name="Sharpton T.J."/>
            <person name="Stajich J.E."/>
            <person name="Park D.J."/>
            <person name="Whiston E."/>
            <person name="Hung C.-Y."/>
            <person name="McMahan C."/>
            <person name="White J."/>
            <person name="Sykes S."/>
            <person name="Heiman D."/>
            <person name="Young S."/>
            <person name="Zeng Q."/>
            <person name="Abouelleil A."/>
            <person name="Aftuck L."/>
            <person name="Bessette D."/>
            <person name="Brown A."/>
            <person name="FitzGerald M."/>
            <person name="Lui A."/>
            <person name="Macdonald J.P."/>
            <person name="Priest M."/>
            <person name="Orbach M.J."/>
            <person name="Galgiani J.N."/>
            <person name="Kirkland T.N."/>
            <person name="Cole G.T."/>
            <person name="Birren B.W."/>
            <person name="Henn M.R."/>
            <person name="Taylor J.W."/>
            <person name="Rounsley S.D."/>
        </authorList>
    </citation>
    <scope>NUCLEOTIDE SEQUENCE [LARGE SCALE GENOMIC DNA]</scope>
    <source>
        <strain evidence="2">RMSCC 2394</strain>
    </source>
</reference>